<dbReference type="InterPro" id="IPR019374">
    <property type="entry name" value="Ribosomal_mS22"/>
</dbReference>
<gene>
    <name evidence="1" type="ORF">AGLY_007148</name>
</gene>
<dbReference type="GO" id="GO:0005763">
    <property type="term" value="C:mitochondrial small ribosomal subunit"/>
    <property type="evidence" value="ECO:0007669"/>
    <property type="project" value="TreeGrafter"/>
</dbReference>
<evidence type="ECO:0000313" key="2">
    <source>
        <dbReference type="Proteomes" id="UP000475862"/>
    </source>
</evidence>
<dbReference type="GO" id="GO:0003735">
    <property type="term" value="F:structural constituent of ribosome"/>
    <property type="evidence" value="ECO:0007669"/>
    <property type="project" value="TreeGrafter"/>
</dbReference>
<protein>
    <recommendedName>
        <fullName evidence="3">DUF4371 domain-containing protein</fullName>
    </recommendedName>
</protein>
<dbReference type="AlphaFoldDB" id="A0A6G0TNR1"/>
<dbReference type="OrthoDB" id="10052321at2759"/>
<evidence type="ECO:0008006" key="3">
    <source>
        <dbReference type="Google" id="ProtNLM"/>
    </source>
</evidence>
<dbReference type="PANTHER" id="PTHR13071">
    <property type="entry name" value="MITOCHONDRIAL 28S RIBOSOMAL PROTEIN S22"/>
    <property type="match status" value="1"/>
</dbReference>
<organism evidence="1 2">
    <name type="scientific">Aphis glycines</name>
    <name type="common">Soybean aphid</name>
    <dbReference type="NCBI Taxonomy" id="307491"/>
    <lineage>
        <taxon>Eukaryota</taxon>
        <taxon>Metazoa</taxon>
        <taxon>Ecdysozoa</taxon>
        <taxon>Arthropoda</taxon>
        <taxon>Hexapoda</taxon>
        <taxon>Insecta</taxon>
        <taxon>Pterygota</taxon>
        <taxon>Neoptera</taxon>
        <taxon>Paraneoptera</taxon>
        <taxon>Hemiptera</taxon>
        <taxon>Sternorrhyncha</taxon>
        <taxon>Aphidomorpha</taxon>
        <taxon>Aphidoidea</taxon>
        <taxon>Aphididae</taxon>
        <taxon>Aphidini</taxon>
        <taxon>Aphis</taxon>
        <taxon>Aphis</taxon>
    </lineage>
</organism>
<proteinExistence type="predicted"/>
<name>A0A6G0TNR1_APHGL</name>
<sequence length="662" mass="76788">MSVIIFIEESVIECHPMLLHIWATEIVNVCLMKSSIMVVLTVLIKFNYTCGDKIALCRQVFYRIVLEQNDFGKSICGTEGNDPTGSPSWFRFSSQSHDREITKELSNKFFAEPVQNLLFKLTHVDIQKAFRKRFTGQNPDTPIYKFMTTAEVEKMQAEVNIKAKEKVQMPPIVPLRTDLGQVLEINKDIIGFDSAKFVFTDITFGISDKRRIVVVREPDGTLRKANEDERHAVNQIYFPQSGRELKHPVMFDDNNLKPLLENGDYEFILDRACCQFEPDDKNYHRVVFSTYKHVDESKNYHILESTRHLGPLLFYLAFNKKPDNFLLYCLQTERFDDVILFIQLYTKINQGLEIELDNSKDQFKLIEDFISTECIDKVNLEEALKSYTTRNKIFSTKIILDGTVIFHILKISTKLYYQFLKHYLSFAHLNPRFDAELSGIISAMHKTLVMMYTPKIISPFPYIPNHVIETIPIFWKCIYWSSSCPTIFSNSDWNNECIDFTISKIRRKSFPSGCFQLAPLTGTHQGASLTACVIDFNVCFCEIVERFVELSFSILNQTSVLSAIELSHLNKYRSIEYDKAAAISKQFRGVQKYITSELPYALYVYCPVHSLNFAISSSFKVVSIRNCIRKMCFGWNMIYFSHKLEYNRPIFQGAFEFLIVVC</sequence>
<evidence type="ECO:0000313" key="1">
    <source>
        <dbReference type="EMBL" id="KAE9536359.1"/>
    </source>
</evidence>
<keyword evidence="2" id="KW-1185">Reference proteome</keyword>
<reference evidence="1 2" key="1">
    <citation type="submission" date="2019-08" db="EMBL/GenBank/DDBJ databases">
        <title>The genome of the soybean aphid Biotype 1, its phylome, world population structure and adaptation to the North American continent.</title>
        <authorList>
            <person name="Giordano R."/>
            <person name="Donthu R.K."/>
            <person name="Hernandez A.G."/>
            <person name="Wright C.L."/>
            <person name="Zimin A.V."/>
        </authorList>
    </citation>
    <scope>NUCLEOTIDE SEQUENCE [LARGE SCALE GENOMIC DNA]</scope>
    <source>
        <tissue evidence="1">Whole aphids</tissue>
    </source>
</reference>
<accession>A0A6G0TNR1</accession>
<dbReference type="Proteomes" id="UP000475862">
    <property type="component" value="Unassembled WGS sequence"/>
</dbReference>
<dbReference type="EMBL" id="VYZN01000023">
    <property type="protein sequence ID" value="KAE9536359.1"/>
    <property type="molecule type" value="Genomic_DNA"/>
</dbReference>
<dbReference type="PANTHER" id="PTHR13071:SF4">
    <property type="entry name" value="SMALL RIBOSOMAL SUBUNIT PROTEIN MS22"/>
    <property type="match status" value="1"/>
</dbReference>
<dbReference type="Pfam" id="PF10245">
    <property type="entry name" value="MRP-S22"/>
    <property type="match status" value="1"/>
</dbReference>
<comment type="caution">
    <text evidence="1">The sequence shown here is derived from an EMBL/GenBank/DDBJ whole genome shotgun (WGS) entry which is preliminary data.</text>
</comment>